<sequence length="115" mass="13041">MYCNYEGKLTNALKVEGDVGADPIWCNQCGGNLDLEDTPITKSLKSELLEWATQYGLWIDWDQDTLLSNGIEMERKHNEQGAILTEKLLKELAANYKILFIPSRMASIYGKIVKD</sequence>
<gene>
    <name evidence="1" type="ORF">ABC228_02855</name>
</gene>
<dbReference type="EMBL" id="JBDIML010000001">
    <property type="protein sequence ID" value="MEN2766112.1"/>
    <property type="molecule type" value="Genomic_DNA"/>
</dbReference>
<accession>A0ABU9XCY0</accession>
<organism evidence="1 2">
    <name type="scientific">Ornithinibacillus xuwenensis</name>
    <dbReference type="NCBI Taxonomy" id="3144668"/>
    <lineage>
        <taxon>Bacteria</taxon>
        <taxon>Bacillati</taxon>
        <taxon>Bacillota</taxon>
        <taxon>Bacilli</taxon>
        <taxon>Bacillales</taxon>
        <taxon>Bacillaceae</taxon>
        <taxon>Ornithinibacillus</taxon>
    </lineage>
</organism>
<protein>
    <recommendedName>
        <fullName evidence="3">Restriction endonuclease</fullName>
    </recommendedName>
</protein>
<comment type="caution">
    <text evidence="1">The sequence shown here is derived from an EMBL/GenBank/DDBJ whole genome shotgun (WGS) entry which is preliminary data.</text>
</comment>
<name>A0ABU9XCY0_9BACI</name>
<reference evidence="1 2" key="1">
    <citation type="submission" date="2024-05" db="EMBL/GenBank/DDBJ databases">
        <authorList>
            <person name="Haq I."/>
            <person name="Ullah Z."/>
            <person name="Ahmad R."/>
            <person name="Li M."/>
            <person name="Tong Y."/>
        </authorList>
    </citation>
    <scope>NUCLEOTIDE SEQUENCE [LARGE SCALE GENOMIC DNA]</scope>
    <source>
        <strain evidence="1 2">16A2E</strain>
    </source>
</reference>
<keyword evidence="2" id="KW-1185">Reference proteome</keyword>
<evidence type="ECO:0000313" key="1">
    <source>
        <dbReference type="EMBL" id="MEN2766112.1"/>
    </source>
</evidence>
<proteinExistence type="predicted"/>
<evidence type="ECO:0000313" key="2">
    <source>
        <dbReference type="Proteomes" id="UP001444625"/>
    </source>
</evidence>
<dbReference type="Proteomes" id="UP001444625">
    <property type="component" value="Unassembled WGS sequence"/>
</dbReference>
<dbReference type="RefSeq" id="WP_345823570.1">
    <property type="nucleotide sequence ID" value="NZ_JBDIML010000001.1"/>
</dbReference>
<evidence type="ECO:0008006" key="3">
    <source>
        <dbReference type="Google" id="ProtNLM"/>
    </source>
</evidence>